<keyword evidence="3 6" id="KW-1133">Transmembrane helix</keyword>
<organism evidence="8">
    <name type="scientific">Percolomonas cosmopolitus</name>
    <dbReference type="NCBI Taxonomy" id="63605"/>
    <lineage>
        <taxon>Eukaryota</taxon>
        <taxon>Discoba</taxon>
        <taxon>Heterolobosea</taxon>
        <taxon>Tetramitia</taxon>
        <taxon>Eutetramitia</taxon>
        <taxon>Percolomonadidae</taxon>
        <taxon>Percolomonas</taxon>
    </lineage>
</organism>
<protein>
    <recommendedName>
        <fullName evidence="7">ABC transporter domain-containing protein</fullName>
    </recommendedName>
</protein>
<evidence type="ECO:0000256" key="6">
    <source>
        <dbReference type="SAM" id="Phobius"/>
    </source>
</evidence>
<dbReference type="PANTHER" id="PTHR19229">
    <property type="entry name" value="ATP-BINDING CASSETTE TRANSPORTER SUBFAMILY A ABCA"/>
    <property type="match status" value="1"/>
</dbReference>
<dbReference type="Pfam" id="PF12698">
    <property type="entry name" value="ABC2_membrane_3"/>
    <property type="match status" value="1"/>
</dbReference>
<evidence type="ECO:0000256" key="4">
    <source>
        <dbReference type="ARBA" id="ARBA00023136"/>
    </source>
</evidence>
<feature type="transmembrane region" description="Helical" evidence="6">
    <location>
        <begin position="326"/>
        <end position="347"/>
    </location>
</feature>
<dbReference type="GO" id="GO:0140359">
    <property type="term" value="F:ABC-type transporter activity"/>
    <property type="evidence" value="ECO:0007669"/>
    <property type="project" value="InterPro"/>
</dbReference>
<dbReference type="GO" id="GO:0016020">
    <property type="term" value="C:membrane"/>
    <property type="evidence" value="ECO:0007669"/>
    <property type="project" value="UniProtKB-SubCell"/>
</dbReference>
<dbReference type="InterPro" id="IPR027417">
    <property type="entry name" value="P-loop_NTPase"/>
</dbReference>
<gene>
    <name evidence="8" type="ORF">PCOS0759_LOCUS9399</name>
</gene>
<accession>A0A7S1PJA3</accession>
<keyword evidence="4 6" id="KW-0472">Membrane</keyword>
<dbReference type="GO" id="GO:0005524">
    <property type="term" value="F:ATP binding"/>
    <property type="evidence" value="ECO:0007669"/>
    <property type="project" value="InterPro"/>
</dbReference>
<evidence type="ECO:0000259" key="7">
    <source>
        <dbReference type="PROSITE" id="PS50893"/>
    </source>
</evidence>
<dbReference type="SUPFAM" id="SSF52540">
    <property type="entry name" value="P-loop containing nucleoside triphosphate hydrolases"/>
    <property type="match status" value="1"/>
</dbReference>
<dbReference type="InterPro" id="IPR003439">
    <property type="entry name" value="ABC_transporter-like_ATP-bd"/>
</dbReference>
<feature type="compositionally biased region" description="Basic and acidic residues" evidence="5">
    <location>
        <begin position="840"/>
        <end position="857"/>
    </location>
</feature>
<keyword evidence="2 6" id="KW-0812">Transmembrane</keyword>
<evidence type="ECO:0000256" key="2">
    <source>
        <dbReference type="ARBA" id="ARBA00022692"/>
    </source>
</evidence>
<sequence>MLQILYLLRKNFNLTVRRKKASCFLLFLTPFCAVFILFILKFIVERDISKQYANAQRFNFDWKTKCPEDQSPCYEFIYSLHSASGGSAFVTNVMNNVKADLASTLSVSENALRVRHFEDKTTMEEYLFHNPNVTFASVAWGNLTSLSGNTSALEYTILYNQTDTDRYSPVAWMKTSIDNAVLSFYGATPSSKIVPHLRGFPSPAETTEDVTSKVDIYVAQGSRFLALPGMILFLSVMHMLVTDKEFGLRRGMEVMGMKNYAYWISWFVTYCCYSVIISAIIILTGLITVAHPFIRGNPLYHFLNLTLFNISLVCLGFLLSTFFTNGYSALVSGFVVLAMGDIMNATIAQGSVCYSMMSDDVLRHFLGLYPAMNFSKIWLDMSYKTKEYFDVSLASFTSGRGYGFGDLFVMNSHQGYRITNVQESYISFLWQLLNIVLYIVLCVYFDTATRRNDFFFFVKPSFWGCTSLFAKKSEELSRIDESKVEQLPADLKKQFEKARDFSTPALVRLVDVHKSFSKNLNLPKIGSKNEVLKGIDLCISKPGCYMIIGSNGKSTLFNLLNCTESPTSGECFVNGMNVKHNKTRIRSQMGMTFEYDFLWQELTAWHHMQLFAELKGIPQRKLKEEITLRLNQVSLYHVRHHPVGSFSGGMKRRLSVALACIGNPPIILFDLPTLGVDPSSRMKIWKLIHELKQRHVIIATSHSLQECENLGTAIGILAAGKLQCFDDSMSLKTRHKAGYTLSLGYRGDKEKALALLQQYMTHAKPEVHENSLSIECSVPQQDMNEFISLVELLESNPPEVNEIVEEWKISQTTLDDVYKSVMKEVESANLGEIDEDEAVEAEHTNHEPLPEILPEKQEIDDDGEK</sequence>
<feature type="transmembrane region" description="Helical" evidence="6">
    <location>
        <begin position="425"/>
        <end position="445"/>
    </location>
</feature>
<feature type="transmembrane region" description="Helical" evidence="6">
    <location>
        <begin position="262"/>
        <end position="287"/>
    </location>
</feature>
<dbReference type="PROSITE" id="PS50893">
    <property type="entry name" value="ABC_TRANSPORTER_2"/>
    <property type="match status" value="1"/>
</dbReference>
<evidence type="ECO:0000256" key="5">
    <source>
        <dbReference type="SAM" id="MobiDB-lite"/>
    </source>
</evidence>
<dbReference type="CDD" id="cd03263">
    <property type="entry name" value="ABC_subfamily_A"/>
    <property type="match status" value="1"/>
</dbReference>
<feature type="transmembrane region" description="Helical" evidence="6">
    <location>
        <begin position="299"/>
        <end position="319"/>
    </location>
</feature>
<evidence type="ECO:0000313" key="8">
    <source>
        <dbReference type="EMBL" id="CAD9086145.1"/>
    </source>
</evidence>
<reference evidence="8" key="1">
    <citation type="submission" date="2021-01" db="EMBL/GenBank/DDBJ databases">
        <authorList>
            <person name="Corre E."/>
            <person name="Pelletier E."/>
            <person name="Niang G."/>
            <person name="Scheremetjew M."/>
            <person name="Finn R."/>
            <person name="Kale V."/>
            <person name="Holt S."/>
            <person name="Cochrane G."/>
            <person name="Meng A."/>
            <person name="Brown T."/>
            <person name="Cohen L."/>
        </authorList>
    </citation>
    <scope>NUCLEOTIDE SEQUENCE</scope>
    <source>
        <strain evidence="8">WS</strain>
    </source>
</reference>
<evidence type="ECO:0000256" key="1">
    <source>
        <dbReference type="ARBA" id="ARBA00004141"/>
    </source>
</evidence>
<comment type="subcellular location">
    <subcellularLocation>
        <location evidence="1">Membrane</location>
        <topology evidence="1">Multi-pass membrane protein</topology>
    </subcellularLocation>
</comment>
<dbReference type="InterPro" id="IPR026082">
    <property type="entry name" value="ABCA"/>
</dbReference>
<feature type="transmembrane region" description="Helical" evidence="6">
    <location>
        <begin position="21"/>
        <end position="44"/>
    </location>
</feature>
<dbReference type="Gene3D" id="3.40.50.300">
    <property type="entry name" value="P-loop containing nucleotide triphosphate hydrolases"/>
    <property type="match status" value="1"/>
</dbReference>
<feature type="region of interest" description="Disordered" evidence="5">
    <location>
        <begin position="829"/>
        <end position="865"/>
    </location>
</feature>
<dbReference type="InterPro" id="IPR013525">
    <property type="entry name" value="ABC2_TM"/>
</dbReference>
<dbReference type="AlphaFoldDB" id="A0A7S1PJA3"/>
<feature type="transmembrane region" description="Helical" evidence="6">
    <location>
        <begin position="224"/>
        <end position="241"/>
    </location>
</feature>
<evidence type="ECO:0000256" key="3">
    <source>
        <dbReference type="ARBA" id="ARBA00022989"/>
    </source>
</evidence>
<dbReference type="GO" id="GO:0016887">
    <property type="term" value="F:ATP hydrolysis activity"/>
    <property type="evidence" value="ECO:0007669"/>
    <property type="project" value="InterPro"/>
</dbReference>
<dbReference type="Pfam" id="PF00005">
    <property type="entry name" value="ABC_tran"/>
    <property type="match status" value="1"/>
</dbReference>
<feature type="domain" description="ABC transporter" evidence="7">
    <location>
        <begin position="507"/>
        <end position="744"/>
    </location>
</feature>
<name>A0A7S1PJA3_9EUKA</name>
<dbReference type="EMBL" id="HBGD01011384">
    <property type="protein sequence ID" value="CAD9086145.1"/>
    <property type="molecule type" value="Transcribed_RNA"/>
</dbReference>
<proteinExistence type="predicted"/>